<name>A0A426TRL4_9CHLR</name>
<proteinExistence type="inferred from homology"/>
<accession>A0A426TRL4</accession>
<feature type="domain" description="Glycosyl transferase family 3 N-terminal" evidence="11">
    <location>
        <begin position="6"/>
        <end position="66"/>
    </location>
</feature>
<keyword evidence="3 9" id="KW-0328">Glycosyltransferase</keyword>
<comment type="catalytic activity">
    <reaction evidence="7 9">
        <text>N-(5-phospho-beta-D-ribosyl)anthranilate + diphosphate = 5-phospho-alpha-D-ribose 1-diphosphate + anthranilate</text>
        <dbReference type="Rhea" id="RHEA:11768"/>
        <dbReference type="ChEBI" id="CHEBI:16567"/>
        <dbReference type="ChEBI" id="CHEBI:18277"/>
        <dbReference type="ChEBI" id="CHEBI:33019"/>
        <dbReference type="ChEBI" id="CHEBI:58017"/>
        <dbReference type="EC" id="2.4.2.18"/>
    </reaction>
</comment>
<dbReference type="UniPathway" id="UPA00035">
    <property type="reaction ID" value="UER00041"/>
</dbReference>
<comment type="subunit">
    <text evidence="9">Homodimer.</text>
</comment>
<keyword evidence="4 9" id="KW-0808">Transferase</keyword>
<organism evidence="12 13">
    <name type="scientific">Candidatus Viridilinea halotolerans</name>
    <dbReference type="NCBI Taxonomy" id="2491704"/>
    <lineage>
        <taxon>Bacteria</taxon>
        <taxon>Bacillati</taxon>
        <taxon>Chloroflexota</taxon>
        <taxon>Chloroflexia</taxon>
        <taxon>Chloroflexales</taxon>
        <taxon>Chloroflexineae</taxon>
        <taxon>Oscillochloridaceae</taxon>
        <taxon>Candidatus Viridilinea</taxon>
    </lineage>
</organism>
<evidence type="ECO:0000256" key="5">
    <source>
        <dbReference type="ARBA" id="ARBA00022822"/>
    </source>
</evidence>
<feature type="binding site" evidence="9">
    <location>
        <position position="225"/>
    </location>
    <ligand>
        <name>Mg(2+)</name>
        <dbReference type="ChEBI" id="CHEBI:18420"/>
        <label>2</label>
    </ligand>
</feature>
<evidence type="ECO:0000256" key="2">
    <source>
        <dbReference type="ARBA" id="ARBA00022605"/>
    </source>
</evidence>
<dbReference type="GO" id="GO:0004048">
    <property type="term" value="F:anthranilate phosphoribosyltransferase activity"/>
    <property type="evidence" value="ECO:0007669"/>
    <property type="project" value="UniProtKB-UniRule"/>
</dbReference>
<reference evidence="12 13" key="1">
    <citation type="submission" date="2018-12" db="EMBL/GenBank/DDBJ databases">
        <title>Genome Sequence of Candidatus Viridilinea halotolerans isolated from saline sulfide-rich spring.</title>
        <authorList>
            <person name="Grouzdev D.S."/>
            <person name="Burganskaya E.I."/>
            <person name="Krutkina M.S."/>
            <person name="Sukhacheva M.V."/>
            <person name="Gorlenko V.M."/>
        </authorList>
    </citation>
    <scope>NUCLEOTIDE SEQUENCE [LARGE SCALE GENOMIC DNA]</scope>
    <source>
        <strain evidence="12">Chok-6</strain>
    </source>
</reference>
<dbReference type="InterPro" id="IPR000312">
    <property type="entry name" value="Glycosyl_Trfase_fam3"/>
</dbReference>
<dbReference type="InterPro" id="IPR035902">
    <property type="entry name" value="Nuc_phospho_transferase"/>
</dbReference>
<dbReference type="Pfam" id="PF00591">
    <property type="entry name" value="Glycos_transf_3"/>
    <property type="match status" value="1"/>
</dbReference>
<dbReference type="Pfam" id="PF02885">
    <property type="entry name" value="Glycos_trans_3N"/>
    <property type="match status" value="1"/>
</dbReference>
<feature type="domain" description="Glycosyl transferase family 3" evidence="10">
    <location>
        <begin position="74"/>
        <end position="325"/>
    </location>
</feature>
<feature type="binding site" evidence="9">
    <location>
        <begin position="108"/>
        <end position="116"/>
    </location>
    <ligand>
        <name>5-phospho-alpha-D-ribose 1-diphosphate</name>
        <dbReference type="ChEBI" id="CHEBI:58017"/>
    </ligand>
</feature>
<evidence type="ECO:0000256" key="9">
    <source>
        <dbReference type="HAMAP-Rule" id="MF_00211"/>
    </source>
</evidence>
<feature type="binding site" evidence="9">
    <location>
        <position position="92"/>
    </location>
    <ligand>
        <name>Mg(2+)</name>
        <dbReference type="ChEBI" id="CHEBI:18420"/>
        <label>1</label>
    </ligand>
</feature>
<evidence type="ECO:0000259" key="10">
    <source>
        <dbReference type="Pfam" id="PF00591"/>
    </source>
</evidence>
<evidence type="ECO:0000313" key="12">
    <source>
        <dbReference type="EMBL" id="RRR66148.1"/>
    </source>
</evidence>
<evidence type="ECO:0000256" key="6">
    <source>
        <dbReference type="ARBA" id="ARBA00023141"/>
    </source>
</evidence>
<dbReference type="InterPro" id="IPR017459">
    <property type="entry name" value="Glycosyl_Trfase_fam3_N_dom"/>
</dbReference>
<dbReference type="HAMAP" id="MF_00211">
    <property type="entry name" value="TrpD"/>
    <property type="match status" value="1"/>
</dbReference>
<dbReference type="PANTHER" id="PTHR43285">
    <property type="entry name" value="ANTHRANILATE PHOSPHORIBOSYLTRANSFERASE"/>
    <property type="match status" value="1"/>
</dbReference>
<evidence type="ECO:0000256" key="8">
    <source>
        <dbReference type="ARBA" id="ARBA00061188"/>
    </source>
</evidence>
<sequence length="345" mass="35648">MEMRAALNHIVAGRDLSQNEAAAVMEAIMGGTATSAQIAALLTALHLKGESDAEIAGMAEVMRAKATPVEFAGPVTDTCGTGGDGSHSFNISTAAALVAAGAGLVVAKHGNRAMSSRCGSADVLEGLGVKIDLDAAGVARCLREAGIGFMFAPQFHPAMRFVGPVRREIGIRTVFNLLGPLTNPARAQHQVLGVASAALAEKLARALSRMRTAHALVVHGDGGVDELSLSGPNLIFRVRGEQPPERIELHPNELGLAHAPSEALRGGDVTTNVAIVRAILQGNDTGPRRDVVLLNAAAALVAGHKAADFHEGLQLARQSLEAGHAQARLEQLVAVSQAGMERSVA</sequence>
<dbReference type="Gene3D" id="1.20.970.10">
    <property type="entry name" value="Transferase, Pyrimidine Nucleoside Phosphorylase, Chain C"/>
    <property type="match status" value="1"/>
</dbReference>
<feature type="binding site" evidence="9">
    <location>
        <position position="120"/>
    </location>
    <ligand>
        <name>5-phospho-alpha-D-ribose 1-diphosphate</name>
        <dbReference type="ChEBI" id="CHEBI:58017"/>
    </ligand>
</feature>
<dbReference type="EMBL" id="RSAS01000880">
    <property type="protein sequence ID" value="RRR66148.1"/>
    <property type="molecule type" value="Genomic_DNA"/>
</dbReference>
<keyword evidence="5 9" id="KW-0822">Tryptophan biosynthesis</keyword>
<keyword evidence="2 9" id="KW-0028">Amino-acid biosynthesis</keyword>
<feature type="binding site" evidence="9">
    <location>
        <position position="88"/>
    </location>
    <ligand>
        <name>5-phospho-alpha-D-ribose 1-diphosphate</name>
        <dbReference type="ChEBI" id="CHEBI:58017"/>
    </ligand>
</feature>
<dbReference type="PANTHER" id="PTHR43285:SF2">
    <property type="entry name" value="ANTHRANILATE PHOSPHORIBOSYLTRANSFERASE"/>
    <property type="match status" value="1"/>
</dbReference>
<dbReference type="InterPro" id="IPR036320">
    <property type="entry name" value="Glycosyl_Trfase_fam3_N_dom_sf"/>
</dbReference>
<protein>
    <recommendedName>
        <fullName evidence="9">Anthranilate phosphoribosyltransferase</fullName>
        <ecNumber evidence="9">2.4.2.18</ecNumber>
    </recommendedName>
</protein>
<feature type="binding site" evidence="9">
    <location>
        <begin position="90"/>
        <end position="93"/>
    </location>
    <ligand>
        <name>5-phospho-alpha-D-ribose 1-diphosphate</name>
        <dbReference type="ChEBI" id="CHEBI:58017"/>
    </ligand>
</feature>
<feature type="binding site" evidence="9">
    <location>
        <position position="226"/>
    </location>
    <ligand>
        <name>Mg(2+)</name>
        <dbReference type="ChEBI" id="CHEBI:18420"/>
        <label>2</label>
    </ligand>
</feature>
<comment type="function">
    <text evidence="9">Catalyzes the transfer of the phosphoribosyl group of 5-phosphorylribose-1-pyrophosphate (PRPP) to anthranilate to yield N-(5'-phosphoribosyl)-anthranilate (PRA).</text>
</comment>
<dbReference type="InterPro" id="IPR005940">
    <property type="entry name" value="Anthranilate_Pribosyl_Tfrase"/>
</dbReference>
<comment type="caution">
    <text evidence="9">Lacks conserved residue(s) required for the propagation of feature annotation.</text>
</comment>
<feature type="binding site" evidence="9">
    <location>
        <begin position="83"/>
        <end position="84"/>
    </location>
    <ligand>
        <name>5-phospho-alpha-D-ribose 1-diphosphate</name>
        <dbReference type="ChEBI" id="CHEBI:58017"/>
    </ligand>
</feature>
<evidence type="ECO:0000256" key="1">
    <source>
        <dbReference type="ARBA" id="ARBA00004907"/>
    </source>
</evidence>
<feature type="binding site" evidence="9">
    <location>
        <position position="80"/>
    </location>
    <ligand>
        <name>anthranilate</name>
        <dbReference type="ChEBI" id="CHEBI:16567"/>
        <label>1</label>
    </ligand>
</feature>
<dbReference type="Proteomes" id="UP000280307">
    <property type="component" value="Unassembled WGS sequence"/>
</dbReference>
<dbReference type="EC" id="2.4.2.18" evidence="9"/>
<keyword evidence="6 9" id="KW-0057">Aromatic amino acid biosynthesis</keyword>
<keyword evidence="9" id="KW-0460">Magnesium</keyword>
<keyword evidence="9" id="KW-0479">Metal-binding</keyword>
<gene>
    <name evidence="9 12" type="primary">trpD</name>
    <name evidence="12" type="ORF">EI684_21170</name>
</gene>
<dbReference type="Gene3D" id="3.40.1030.10">
    <property type="entry name" value="Nucleoside phosphorylase/phosphoribosyltransferase catalytic domain"/>
    <property type="match status" value="1"/>
</dbReference>
<dbReference type="GO" id="GO:0000162">
    <property type="term" value="P:L-tryptophan biosynthetic process"/>
    <property type="evidence" value="ECO:0007669"/>
    <property type="project" value="UniProtKB-UniRule"/>
</dbReference>
<dbReference type="GO" id="GO:0005829">
    <property type="term" value="C:cytosol"/>
    <property type="evidence" value="ECO:0007669"/>
    <property type="project" value="TreeGrafter"/>
</dbReference>
<comment type="similarity">
    <text evidence="9">Belongs to the anthranilate phosphoribosyltransferase family.</text>
</comment>
<feature type="binding site" evidence="9">
    <location>
        <position position="111"/>
    </location>
    <ligand>
        <name>anthranilate</name>
        <dbReference type="ChEBI" id="CHEBI:16567"/>
        <label>1</label>
    </ligand>
</feature>
<feature type="binding site" evidence="9">
    <location>
        <position position="226"/>
    </location>
    <ligand>
        <name>Mg(2+)</name>
        <dbReference type="ChEBI" id="CHEBI:18420"/>
        <label>1</label>
    </ligand>
</feature>
<feature type="binding site" evidence="9">
    <location>
        <position position="80"/>
    </location>
    <ligand>
        <name>5-phospho-alpha-D-ribose 1-diphosphate</name>
        <dbReference type="ChEBI" id="CHEBI:58017"/>
    </ligand>
</feature>
<dbReference type="GO" id="GO:0000287">
    <property type="term" value="F:magnesium ion binding"/>
    <property type="evidence" value="ECO:0007669"/>
    <property type="project" value="UniProtKB-UniRule"/>
</dbReference>
<comment type="similarity">
    <text evidence="8">In the C-terminal section; belongs to the anthranilate phosphoribosyltransferase family.</text>
</comment>
<comment type="cofactor">
    <cofactor evidence="9">
        <name>Mg(2+)</name>
        <dbReference type="ChEBI" id="CHEBI:18420"/>
    </cofactor>
    <text evidence="9">Binds 2 magnesium ions per monomer.</text>
</comment>
<dbReference type="AlphaFoldDB" id="A0A426TRL4"/>
<comment type="pathway">
    <text evidence="1 9">Amino-acid biosynthesis; L-tryptophan biosynthesis; L-tryptophan from chorismate: step 2/5.</text>
</comment>
<dbReference type="FunFam" id="3.40.1030.10:FF:000002">
    <property type="entry name" value="Anthranilate phosphoribosyltransferase"/>
    <property type="match status" value="1"/>
</dbReference>
<evidence type="ECO:0000259" key="11">
    <source>
        <dbReference type="Pfam" id="PF02885"/>
    </source>
</evidence>
<evidence type="ECO:0000256" key="4">
    <source>
        <dbReference type="ARBA" id="ARBA00022679"/>
    </source>
</evidence>
<dbReference type="SUPFAM" id="SSF52418">
    <property type="entry name" value="Nucleoside phosphorylase/phosphoribosyltransferase catalytic domain"/>
    <property type="match status" value="1"/>
</dbReference>
<dbReference type="NCBIfam" id="TIGR01245">
    <property type="entry name" value="trpD"/>
    <property type="match status" value="1"/>
</dbReference>
<comment type="caution">
    <text evidence="12">The sequence shown here is derived from an EMBL/GenBank/DDBJ whole genome shotgun (WGS) entry which is preliminary data.</text>
</comment>
<dbReference type="SUPFAM" id="SSF47648">
    <property type="entry name" value="Nucleoside phosphorylase/phosphoribosyltransferase N-terminal domain"/>
    <property type="match status" value="1"/>
</dbReference>
<feature type="binding site" evidence="9">
    <location>
        <position position="166"/>
    </location>
    <ligand>
        <name>anthranilate</name>
        <dbReference type="ChEBI" id="CHEBI:16567"/>
        <label>2</label>
    </ligand>
</feature>
<evidence type="ECO:0000256" key="3">
    <source>
        <dbReference type="ARBA" id="ARBA00022676"/>
    </source>
</evidence>
<evidence type="ECO:0000256" key="7">
    <source>
        <dbReference type="ARBA" id="ARBA00052328"/>
    </source>
</evidence>
<evidence type="ECO:0000313" key="13">
    <source>
        <dbReference type="Proteomes" id="UP000280307"/>
    </source>
</evidence>